<comment type="caution">
    <text evidence="2">The sequence shown here is derived from an EMBL/GenBank/DDBJ whole genome shotgun (WGS) entry which is preliminary data.</text>
</comment>
<evidence type="ECO:0008006" key="4">
    <source>
        <dbReference type="Google" id="ProtNLM"/>
    </source>
</evidence>
<proteinExistence type="predicted"/>
<keyword evidence="3" id="KW-1185">Reference proteome</keyword>
<evidence type="ECO:0000313" key="3">
    <source>
        <dbReference type="Proteomes" id="UP001168972"/>
    </source>
</evidence>
<feature type="coiled-coil region" evidence="1">
    <location>
        <begin position="426"/>
        <end position="457"/>
    </location>
</feature>
<name>A0AA39KZC0_MICHY</name>
<protein>
    <recommendedName>
        <fullName evidence="4">Sfi1 spindle body domain-containing protein</fullName>
    </recommendedName>
</protein>
<dbReference type="AlphaFoldDB" id="A0AA39KZC0"/>
<sequence length="673" mass="81759">MYTSTVENDIKNSNVVNIKSFNNPSLIMINSDNINIPNSLTHSQVNNMVMIEAKRLVINERINTIRCKQEEKCFGMELKKFQNKLYSSRPKFNELTSKVHNNTQKLNLPIDEYNKSFILHEETYLPKIKFKQLENFHLKKPIFGNTNNNNNNTDELTNELHHYNPKQESNDHLVYTNKSISVIIKDKPIVPSLEQNLEIMRFIFNLWHHWVLMMQRLRQLKTKIQQHVMSRKLRRFFNAWKNKIILSKQLTVKNKVECELKDVKKIEMFINMMKEKQKMPEKNKTNDNNKQMKNDRFHNHSITMKMIRNNKNIHNDFINVGEPHNHRLKVQKKIITEQKIKLAEQNQLIEDMKLQQIEAESKRIRIKTINIAKKIMNTCEPRYQRDYFMVQFIQQNKNEKLFNSSSRTFPGHLEARAVARKEKIRQRQIERERQLCEEKLKKEAEKIEEEKIRKEYQRNIEQKAKMISEAKKWEKAQNALKIKVMNELADHFFRKYLLRNYIIKPFILLIQINHNKMLIAEQHCNIYRIKKTFDVWRNEVIHQLEIKYKLSIIMYNKNLLCYHFQQWFEFKKNEIRKYQVACDINDLHVQEKYFNIWKKIMIKIQIKNNADKKIAADFYDKIMKKNYFFQWKKYMMISDRIKESDNRREQWRKLVQLIIPDFSPKYRGVLIDD</sequence>
<organism evidence="2 3">
    <name type="scientific">Microctonus hyperodae</name>
    <name type="common">Parasitoid wasp</name>
    <dbReference type="NCBI Taxonomy" id="165561"/>
    <lineage>
        <taxon>Eukaryota</taxon>
        <taxon>Metazoa</taxon>
        <taxon>Ecdysozoa</taxon>
        <taxon>Arthropoda</taxon>
        <taxon>Hexapoda</taxon>
        <taxon>Insecta</taxon>
        <taxon>Pterygota</taxon>
        <taxon>Neoptera</taxon>
        <taxon>Endopterygota</taxon>
        <taxon>Hymenoptera</taxon>
        <taxon>Apocrita</taxon>
        <taxon>Ichneumonoidea</taxon>
        <taxon>Braconidae</taxon>
        <taxon>Euphorinae</taxon>
        <taxon>Microctonus</taxon>
    </lineage>
</organism>
<keyword evidence="1" id="KW-0175">Coiled coil</keyword>
<accession>A0AA39KZC0</accession>
<dbReference type="Proteomes" id="UP001168972">
    <property type="component" value="Unassembled WGS sequence"/>
</dbReference>
<gene>
    <name evidence="2" type="ORF">PV327_008040</name>
</gene>
<evidence type="ECO:0000256" key="1">
    <source>
        <dbReference type="SAM" id="Coils"/>
    </source>
</evidence>
<reference evidence="2" key="1">
    <citation type="journal article" date="2023" name="bioRxiv">
        <title>Scaffold-level genome assemblies of two parasitoid biocontrol wasps reveal the parthenogenesis mechanism and an associated novel virus.</title>
        <authorList>
            <person name="Inwood S."/>
            <person name="Skelly J."/>
            <person name="Guhlin J."/>
            <person name="Harrop T."/>
            <person name="Goldson S."/>
            <person name="Dearden P."/>
        </authorList>
    </citation>
    <scope>NUCLEOTIDE SEQUENCE</scope>
    <source>
        <strain evidence="2">Lincoln</strain>
        <tissue evidence="2">Whole body</tissue>
    </source>
</reference>
<dbReference type="EMBL" id="JAQQBR010000004">
    <property type="protein sequence ID" value="KAK0179231.1"/>
    <property type="molecule type" value="Genomic_DNA"/>
</dbReference>
<feature type="coiled-coil region" evidence="1">
    <location>
        <begin position="335"/>
        <end position="362"/>
    </location>
</feature>
<evidence type="ECO:0000313" key="2">
    <source>
        <dbReference type="EMBL" id="KAK0179231.1"/>
    </source>
</evidence>
<reference evidence="2" key="2">
    <citation type="submission" date="2023-03" db="EMBL/GenBank/DDBJ databases">
        <authorList>
            <person name="Inwood S.N."/>
            <person name="Skelly J.G."/>
            <person name="Guhlin J."/>
            <person name="Harrop T.W.R."/>
            <person name="Goldson S.G."/>
            <person name="Dearden P.K."/>
        </authorList>
    </citation>
    <scope>NUCLEOTIDE SEQUENCE</scope>
    <source>
        <strain evidence="2">Lincoln</strain>
        <tissue evidence="2">Whole body</tissue>
    </source>
</reference>